<accession>A0AAV5B270</accession>
<feature type="coiled-coil region" evidence="2">
    <location>
        <begin position="59"/>
        <end position="135"/>
    </location>
</feature>
<protein>
    <recommendedName>
        <fullName evidence="5">Peptidoglycan hydrolase PcsB coiled-coil domain-containing protein</fullName>
    </recommendedName>
</protein>
<evidence type="ECO:0000256" key="2">
    <source>
        <dbReference type="SAM" id="Coils"/>
    </source>
</evidence>
<gene>
    <name evidence="6" type="ORF">ATOP_05350</name>
</gene>
<dbReference type="Proteomes" id="UP001055025">
    <property type="component" value="Unassembled WGS sequence"/>
</dbReference>
<dbReference type="SUPFAM" id="SSF54001">
    <property type="entry name" value="Cysteine proteinases"/>
    <property type="match status" value="1"/>
</dbReference>
<feature type="domain" description="Peptidoglycan hydrolase PcsB coiled-coil" evidence="5">
    <location>
        <begin position="115"/>
        <end position="186"/>
    </location>
</feature>
<keyword evidence="1" id="KW-0732">Signal</keyword>
<feature type="coiled-coil region" evidence="2">
    <location>
        <begin position="175"/>
        <end position="268"/>
    </location>
</feature>
<dbReference type="Pfam" id="PF24568">
    <property type="entry name" value="CC_PcsB"/>
    <property type="match status" value="1"/>
</dbReference>
<evidence type="ECO:0000259" key="5">
    <source>
        <dbReference type="Pfam" id="PF24568"/>
    </source>
</evidence>
<dbReference type="InterPro" id="IPR057309">
    <property type="entry name" value="PcsB_CC"/>
</dbReference>
<organism evidence="6 7">
    <name type="scientific">Granulimonas faecalis</name>
    <dbReference type="NCBI Taxonomy" id="2894155"/>
    <lineage>
        <taxon>Bacteria</taxon>
        <taxon>Bacillati</taxon>
        <taxon>Actinomycetota</taxon>
        <taxon>Coriobacteriia</taxon>
        <taxon>Coriobacteriales</taxon>
        <taxon>Kribbibacteriaceae</taxon>
        <taxon>Granulimonas</taxon>
    </lineage>
</organism>
<sequence>MSQTIREGRPDAAPRGVAPAPHTPLRGLSRRGFLRVACGLGLAALATPVTGALARPSASQSTLDALADAQAQLDAAQAELDRLGDEYEQLAAQLSETMGKIEDVNGQIADTEAEIEKKERELEEKKELLAARVNANYKAGDTNFLEVLMASSSFEELTSNIYYMNKVTQADVALIDEVTTAKRALDNTKAQLEAQKAQLEDLKTSQASDLEAMQAKQVETQNMLASLSSEVQGLMAQRDAEIMASAKAEQEERERAEAARAASASQAASASAALAGSGGSASGKGAAIVAACGRVPSPGAGYCAMWVSQVYQAAGCGYPGGNAVDQYYSFCTSSNRSAIQPGMLVAVPSHPHTAAGRIYGHVGIYVGGGMVMDNIGYIRTINLDSWISYYQSGGVTARWGFA</sequence>
<feature type="compositionally biased region" description="Basic and acidic residues" evidence="3">
    <location>
        <begin position="1"/>
        <end position="12"/>
    </location>
</feature>
<keyword evidence="2" id="KW-0175">Coiled coil</keyword>
<name>A0AAV5B270_9ACTN</name>
<reference evidence="6" key="1">
    <citation type="journal article" date="2022" name="Int. J. Syst. Evol. Microbiol.">
        <title>Granulimonas faecalis gen. nov., sp. nov., and Leptogranulimonas caecicola gen. nov., sp. nov., novel lactate-producing Atopobiaceae bacteria isolated from mouse intestines, and an emended description of the family Atopobiaceae.</title>
        <authorList>
            <person name="Morinaga K."/>
            <person name="Kusada H."/>
            <person name="Sakamoto S."/>
            <person name="Murakami T."/>
            <person name="Toyoda A."/>
            <person name="Mori H."/>
            <person name="Meng X.Y."/>
            <person name="Takashino M."/>
            <person name="Murotomi K."/>
            <person name="Tamaki H."/>
        </authorList>
    </citation>
    <scope>NUCLEOTIDE SEQUENCE</scope>
    <source>
        <strain evidence="6">OPF53</strain>
    </source>
</reference>
<evidence type="ECO:0000313" key="6">
    <source>
        <dbReference type="EMBL" id="GJM54880.1"/>
    </source>
</evidence>
<dbReference type="InterPro" id="IPR038765">
    <property type="entry name" value="Papain-like_cys_pep_sf"/>
</dbReference>
<evidence type="ECO:0000256" key="1">
    <source>
        <dbReference type="ARBA" id="ARBA00022729"/>
    </source>
</evidence>
<keyword evidence="4" id="KW-0812">Transmembrane</keyword>
<evidence type="ECO:0000256" key="4">
    <source>
        <dbReference type="SAM" id="Phobius"/>
    </source>
</evidence>
<evidence type="ECO:0000256" key="3">
    <source>
        <dbReference type="SAM" id="MobiDB-lite"/>
    </source>
</evidence>
<evidence type="ECO:0000313" key="7">
    <source>
        <dbReference type="Proteomes" id="UP001055025"/>
    </source>
</evidence>
<dbReference type="RefSeq" id="WP_265590604.1">
    <property type="nucleotide sequence ID" value="NZ_BQKC01000001.1"/>
</dbReference>
<comment type="caution">
    <text evidence="6">The sequence shown here is derived from an EMBL/GenBank/DDBJ whole genome shotgun (WGS) entry which is preliminary data.</text>
</comment>
<feature type="region of interest" description="Disordered" evidence="3">
    <location>
        <begin position="1"/>
        <end position="24"/>
    </location>
</feature>
<keyword evidence="4" id="KW-0472">Membrane</keyword>
<dbReference type="EMBL" id="BQKC01000001">
    <property type="protein sequence ID" value="GJM54880.1"/>
    <property type="molecule type" value="Genomic_DNA"/>
</dbReference>
<dbReference type="PROSITE" id="PS51318">
    <property type="entry name" value="TAT"/>
    <property type="match status" value="1"/>
</dbReference>
<proteinExistence type="predicted"/>
<dbReference type="Gene3D" id="6.10.250.3150">
    <property type="match status" value="1"/>
</dbReference>
<dbReference type="AlphaFoldDB" id="A0AAV5B270"/>
<keyword evidence="7" id="KW-1185">Reference proteome</keyword>
<feature type="transmembrane region" description="Helical" evidence="4">
    <location>
        <begin position="33"/>
        <end position="54"/>
    </location>
</feature>
<dbReference type="InterPro" id="IPR006311">
    <property type="entry name" value="TAT_signal"/>
</dbReference>
<dbReference type="Gene3D" id="3.90.1720.10">
    <property type="entry name" value="endopeptidase domain like (from Nostoc punctiforme)"/>
    <property type="match status" value="1"/>
</dbReference>
<keyword evidence="4" id="KW-1133">Transmembrane helix</keyword>